<evidence type="ECO:0000313" key="2">
    <source>
        <dbReference type="EMBL" id="MEQ2210066.1"/>
    </source>
</evidence>
<evidence type="ECO:0000259" key="1">
    <source>
        <dbReference type="Pfam" id="PF00930"/>
    </source>
</evidence>
<dbReference type="InterPro" id="IPR002469">
    <property type="entry name" value="Peptidase_S9B_N"/>
</dbReference>
<gene>
    <name evidence="2" type="ORF">XENOCAPTIV_007932</name>
</gene>
<comment type="caution">
    <text evidence="2">The sequence shown here is derived from an EMBL/GenBank/DDBJ whole genome shotgun (WGS) entry which is preliminary data.</text>
</comment>
<sequence length="106" mass="12374">QRPLKSITFSHTKHNQEPVFSKDGTRFFLTVPVKQGGRGEFHHIAMSTTQVRLRPHEGPNQWMLSIHSLVLEVHEFREDQNEVRHLTSGNWEVTRIIAYDENSDNL</sequence>
<dbReference type="Pfam" id="PF00930">
    <property type="entry name" value="DPPIV_N"/>
    <property type="match status" value="1"/>
</dbReference>
<accession>A0ABV0RQW1</accession>
<organism evidence="2 3">
    <name type="scientific">Xenoophorus captivus</name>
    <dbReference type="NCBI Taxonomy" id="1517983"/>
    <lineage>
        <taxon>Eukaryota</taxon>
        <taxon>Metazoa</taxon>
        <taxon>Chordata</taxon>
        <taxon>Craniata</taxon>
        <taxon>Vertebrata</taxon>
        <taxon>Euteleostomi</taxon>
        <taxon>Actinopterygii</taxon>
        <taxon>Neopterygii</taxon>
        <taxon>Teleostei</taxon>
        <taxon>Neoteleostei</taxon>
        <taxon>Acanthomorphata</taxon>
        <taxon>Ovalentaria</taxon>
        <taxon>Atherinomorphae</taxon>
        <taxon>Cyprinodontiformes</taxon>
        <taxon>Goodeidae</taxon>
        <taxon>Xenoophorus</taxon>
    </lineage>
</organism>
<feature type="domain" description="Dipeptidylpeptidase IV N-terminal" evidence="1">
    <location>
        <begin position="13"/>
        <end position="105"/>
    </location>
</feature>
<proteinExistence type="predicted"/>
<dbReference type="Gene3D" id="2.140.10.30">
    <property type="entry name" value="Dipeptidylpeptidase IV, N-terminal domain"/>
    <property type="match status" value="1"/>
</dbReference>
<dbReference type="Proteomes" id="UP001434883">
    <property type="component" value="Unassembled WGS sequence"/>
</dbReference>
<dbReference type="SUPFAM" id="SSF82171">
    <property type="entry name" value="DPP6 N-terminal domain-like"/>
    <property type="match status" value="1"/>
</dbReference>
<protein>
    <recommendedName>
        <fullName evidence="1">Dipeptidylpeptidase IV N-terminal domain-containing protein</fullName>
    </recommendedName>
</protein>
<feature type="non-terminal residue" evidence="2">
    <location>
        <position position="1"/>
    </location>
</feature>
<keyword evidence="3" id="KW-1185">Reference proteome</keyword>
<evidence type="ECO:0000313" key="3">
    <source>
        <dbReference type="Proteomes" id="UP001434883"/>
    </source>
</evidence>
<reference evidence="2 3" key="1">
    <citation type="submission" date="2021-06" db="EMBL/GenBank/DDBJ databases">
        <authorList>
            <person name="Palmer J.M."/>
        </authorList>
    </citation>
    <scope>NUCLEOTIDE SEQUENCE [LARGE SCALE GENOMIC DNA]</scope>
    <source>
        <strain evidence="2 3">XC_2019</strain>
        <tissue evidence="2">Muscle</tissue>
    </source>
</reference>
<dbReference type="EMBL" id="JAHRIN010052330">
    <property type="protein sequence ID" value="MEQ2210066.1"/>
    <property type="molecule type" value="Genomic_DNA"/>
</dbReference>
<name>A0ABV0RQW1_9TELE</name>